<name>A0A3P1SXQ0_9GAMM</name>
<dbReference type="InterPro" id="IPR021727">
    <property type="entry name" value="DUF3299"/>
</dbReference>
<dbReference type="AlphaFoldDB" id="A0A3P1SXQ0"/>
<feature type="chain" id="PRO_5018025932" evidence="1">
    <location>
        <begin position="17"/>
        <end position="174"/>
    </location>
</feature>
<protein>
    <submittedName>
        <fullName evidence="2">DUF3299 domain-containing protein</fullName>
    </submittedName>
</protein>
<reference evidence="2 3" key="1">
    <citation type="submission" date="2018-11" db="EMBL/GenBank/DDBJ databases">
        <title>The draft genome sequence of Amphritea balenae JAMM 1525T.</title>
        <authorList>
            <person name="Fang Z."/>
            <person name="Zhang Y."/>
            <person name="Han X."/>
        </authorList>
    </citation>
    <scope>NUCLEOTIDE SEQUENCE [LARGE SCALE GENOMIC DNA]</scope>
    <source>
        <strain evidence="2 3">JAMM 1525</strain>
    </source>
</reference>
<sequence length="174" mass="19297">MAGLILSFSLLLPVQAATINGQTIDESIDWDSLMPANFSPDTLFDSSQFGELDDYDPMAEIKLKVMMEALSSAPVVEEMDGKMVRIPGFVVPLVEEGMKVTEFFLVPYFGACIHVPPPPSNQMIHVTYEPGTNVENLYDAIWISGELKIETVAHELGTSGYKLEAYQIEPYTEE</sequence>
<evidence type="ECO:0000256" key="1">
    <source>
        <dbReference type="SAM" id="SignalP"/>
    </source>
</evidence>
<accession>A0A3P1SXQ0</accession>
<organism evidence="2 3">
    <name type="scientific">Amphritea balenae</name>
    <dbReference type="NCBI Taxonomy" id="452629"/>
    <lineage>
        <taxon>Bacteria</taxon>
        <taxon>Pseudomonadati</taxon>
        <taxon>Pseudomonadota</taxon>
        <taxon>Gammaproteobacteria</taxon>
        <taxon>Oceanospirillales</taxon>
        <taxon>Oceanospirillaceae</taxon>
        <taxon>Amphritea</taxon>
    </lineage>
</organism>
<keyword evidence="1" id="KW-0732">Signal</keyword>
<dbReference type="EMBL" id="RQXV01000001">
    <property type="protein sequence ID" value="RRD01818.1"/>
    <property type="molecule type" value="Genomic_DNA"/>
</dbReference>
<proteinExistence type="predicted"/>
<feature type="signal peptide" evidence="1">
    <location>
        <begin position="1"/>
        <end position="16"/>
    </location>
</feature>
<evidence type="ECO:0000313" key="2">
    <source>
        <dbReference type="EMBL" id="RRD01818.1"/>
    </source>
</evidence>
<dbReference type="Pfam" id="PF11736">
    <property type="entry name" value="DUF3299"/>
    <property type="match status" value="1"/>
</dbReference>
<gene>
    <name evidence="2" type="ORF">EHS89_01580</name>
</gene>
<evidence type="ECO:0000313" key="3">
    <source>
        <dbReference type="Proteomes" id="UP000267535"/>
    </source>
</evidence>
<dbReference type="Gene3D" id="2.40.50.870">
    <property type="entry name" value="Protein of unknown function (DUF3299)"/>
    <property type="match status" value="1"/>
</dbReference>
<keyword evidence="3" id="KW-1185">Reference proteome</keyword>
<comment type="caution">
    <text evidence="2">The sequence shown here is derived from an EMBL/GenBank/DDBJ whole genome shotgun (WGS) entry which is preliminary data.</text>
</comment>
<dbReference type="Proteomes" id="UP000267535">
    <property type="component" value="Unassembled WGS sequence"/>
</dbReference>
<dbReference type="OrthoDB" id="9784998at2"/>